<gene>
    <name evidence="2" type="ORF">E7Z59_06650</name>
</gene>
<reference evidence="2 3" key="1">
    <citation type="submission" date="2019-04" db="EMBL/GenBank/DDBJ databases">
        <title>Draft genome sequence of Robertkochia marina CC-AMO-30D.</title>
        <authorList>
            <person name="Hameed A."/>
            <person name="Lin S.-Y."/>
            <person name="Shahina M."/>
            <person name="Lai W.-A."/>
            <person name="Young C.-C."/>
        </authorList>
    </citation>
    <scope>NUCLEOTIDE SEQUENCE [LARGE SCALE GENOMIC DNA]</scope>
    <source>
        <strain evidence="2 3">CC-AMO-30D</strain>
    </source>
</reference>
<dbReference type="PANTHER" id="PTHR18964:SF146">
    <property type="entry name" value="POLYPHOSPHATE GLUCOKINASE"/>
    <property type="match status" value="1"/>
</dbReference>
<dbReference type="InterPro" id="IPR000600">
    <property type="entry name" value="ROK"/>
</dbReference>
<evidence type="ECO:0000256" key="1">
    <source>
        <dbReference type="SAM" id="Phobius"/>
    </source>
</evidence>
<keyword evidence="1" id="KW-0472">Membrane</keyword>
<evidence type="ECO:0000313" key="2">
    <source>
        <dbReference type="EMBL" id="THD67336.1"/>
    </source>
</evidence>
<dbReference type="PANTHER" id="PTHR18964">
    <property type="entry name" value="ROK (REPRESSOR, ORF, KINASE) FAMILY"/>
    <property type="match status" value="1"/>
</dbReference>
<protein>
    <submittedName>
        <fullName evidence="2">ROK family protein</fullName>
    </submittedName>
</protein>
<evidence type="ECO:0000313" key="3">
    <source>
        <dbReference type="Proteomes" id="UP000305939"/>
    </source>
</evidence>
<dbReference type="RefSeq" id="WP_136335543.1">
    <property type="nucleotide sequence ID" value="NZ_QXMP01000009.1"/>
</dbReference>
<dbReference type="NCBIfam" id="NF045942">
    <property type="entry name" value="PolPhglucPhase"/>
    <property type="match status" value="1"/>
</dbReference>
<dbReference type="Proteomes" id="UP000305939">
    <property type="component" value="Unassembled WGS sequence"/>
</dbReference>
<dbReference type="EMBL" id="SSMC01000002">
    <property type="protein sequence ID" value="THD67336.1"/>
    <property type="molecule type" value="Genomic_DNA"/>
</dbReference>
<sequence length="249" mass="27137">MQALGIDIGGSGIKGAIVDLEKGKLLTERYRIPTPQPPTPAAVTQVVGKIIKHFKWKGPVGCGFPTSIKNGVCRTESNLDKKWVGINVEEYFNEAIGLDFCVINDADAAAVAEMRYGAGKNKKGLVMVITLGTGIGSGAFFNGIFLPNFELGQLHFRGYEKVEHYAANSARKREELSFKKWGKRLNKTLNYYSLIFSPDLYIIGGGGSKYFNEFEQHLDLSIPVIPARSLNEAGIIGAAVAGNESFCKQ</sequence>
<dbReference type="SUPFAM" id="SSF53067">
    <property type="entry name" value="Actin-like ATPase domain"/>
    <property type="match status" value="1"/>
</dbReference>
<feature type="transmembrane region" description="Helical" evidence="1">
    <location>
        <begin position="124"/>
        <end position="146"/>
    </location>
</feature>
<name>A0A4V3UY23_9FLAO</name>
<dbReference type="InterPro" id="IPR043129">
    <property type="entry name" value="ATPase_NBD"/>
</dbReference>
<dbReference type="Gene3D" id="3.30.420.40">
    <property type="match status" value="2"/>
</dbReference>
<keyword evidence="3" id="KW-1185">Reference proteome</keyword>
<dbReference type="Pfam" id="PF00480">
    <property type="entry name" value="ROK"/>
    <property type="match status" value="1"/>
</dbReference>
<accession>A0A4V3UY23</accession>
<organism evidence="2 3">
    <name type="scientific">Robertkochia marina</name>
    <dbReference type="NCBI Taxonomy" id="1227945"/>
    <lineage>
        <taxon>Bacteria</taxon>
        <taxon>Pseudomonadati</taxon>
        <taxon>Bacteroidota</taxon>
        <taxon>Flavobacteriia</taxon>
        <taxon>Flavobacteriales</taxon>
        <taxon>Flavobacteriaceae</taxon>
        <taxon>Robertkochia</taxon>
    </lineage>
</organism>
<dbReference type="OrthoDB" id="9810372at2"/>
<dbReference type="CDD" id="cd24058">
    <property type="entry name" value="ASKHA_NBD_ROK_PPGK"/>
    <property type="match status" value="1"/>
</dbReference>
<comment type="caution">
    <text evidence="2">The sequence shown here is derived from an EMBL/GenBank/DDBJ whole genome shotgun (WGS) entry which is preliminary data.</text>
</comment>
<keyword evidence="1" id="KW-0812">Transmembrane</keyword>
<dbReference type="AlphaFoldDB" id="A0A4V3UY23"/>
<keyword evidence="1" id="KW-1133">Transmembrane helix</keyword>
<proteinExistence type="predicted"/>